<accession>A0AAN6DZ98</accession>
<keyword evidence="4" id="KW-1185">Reference proteome</keyword>
<dbReference type="Pfam" id="PF12937">
    <property type="entry name" value="F-box-like"/>
    <property type="match status" value="1"/>
</dbReference>
<dbReference type="Proteomes" id="UP001203852">
    <property type="component" value="Unassembled WGS sequence"/>
</dbReference>
<evidence type="ECO:0000313" key="3">
    <source>
        <dbReference type="EMBL" id="KAI1614269.1"/>
    </source>
</evidence>
<protein>
    <recommendedName>
        <fullName evidence="2">F-box domain-containing protein</fullName>
    </recommendedName>
</protein>
<name>A0AAN6DZ98_9EURO</name>
<dbReference type="InterPro" id="IPR036047">
    <property type="entry name" value="F-box-like_dom_sf"/>
</dbReference>
<dbReference type="SUPFAM" id="SSF81383">
    <property type="entry name" value="F-box domain"/>
    <property type="match status" value="1"/>
</dbReference>
<comment type="caution">
    <text evidence="3">The sequence shown here is derived from an EMBL/GenBank/DDBJ whole genome shotgun (WGS) entry which is preliminary data.</text>
</comment>
<proteinExistence type="predicted"/>
<feature type="domain" description="F-box" evidence="2">
    <location>
        <begin position="95"/>
        <end position="133"/>
    </location>
</feature>
<evidence type="ECO:0000313" key="4">
    <source>
        <dbReference type="Proteomes" id="UP001203852"/>
    </source>
</evidence>
<dbReference type="EMBL" id="MU404353">
    <property type="protein sequence ID" value="KAI1614269.1"/>
    <property type="molecule type" value="Genomic_DNA"/>
</dbReference>
<reference evidence="3" key="1">
    <citation type="journal article" date="2022" name="bioRxiv">
        <title>Deciphering the potential niche of two novel black yeast fungi from a biological soil crust based on their genomes, phenotypes, and melanin regulation.</title>
        <authorList>
            <consortium name="DOE Joint Genome Institute"/>
            <person name="Carr E.C."/>
            <person name="Barton Q."/>
            <person name="Grambo S."/>
            <person name="Sullivan M."/>
            <person name="Renfro C.M."/>
            <person name="Kuo A."/>
            <person name="Pangilinan J."/>
            <person name="Lipzen A."/>
            <person name="Keymanesh K."/>
            <person name="Savage E."/>
            <person name="Barry K."/>
            <person name="Grigoriev I.V."/>
            <person name="Riekhof W.R."/>
            <person name="Harris S.S."/>
        </authorList>
    </citation>
    <scope>NUCLEOTIDE SEQUENCE</scope>
    <source>
        <strain evidence="3">JF 03-4F</strain>
    </source>
</reference>
<organism evidence="3 4">
    <name type="scientific">Exophiala viscosa</name>
    <dbReference type="NCBI Taxonomy" id="2486360"/>
    <lineage>
        <taxon>Eukaryota</taxon>
        <taxon>Fungi</taxon>
        <taxon>Dikarya</taxon>
        <taxon>Ascomycota</taxon>
        <taxon>Pezizomycotina</taxon>
        <taxon>Eurotiomycetes</taxon>
        <taxon>Chaetothyriomycetidae</taxon>
        <taxon>Chaetothyriales</taxon>
        <taxon>Herpotrichiellaceae</taxon>
        <taxon>Exophiala</taxon>
    </lineage>
</organism>
<feature type="region of interest" description="Disordered" evidence="1">
    <location>
        <begin position="36"/>
        <end position="71"/>
    </location>
</feature>
<feature type="compositionally biased region" description="Basic and acidic residues" evidence="1">
    <location>
        <begin position="36"/>
        <end position="45"/>
    </location>
</feature>
<dbReference type="InterPro" id="IPR001810">
    <property type="entry name" value="F-box_dom"/>
</dbReference>
<gene>
    <name evidence="3" type="ORF">EDD36DRAFT_221441</name>
</gene>
<evidence type="ECO:0000259" key="2">
    <source>
        <dbReference type="Pfam" id="PF12937"/>
    </source>
</evidence>
<dbReference type="CDD" id="cd09917">
    <property type="entry name" value="F-box_SF"/>
    <property type="match status" value="1"/>
</dbReference>
<evidence type="ECO:0000256" key="1">
    <source>
        <dbReference type="SAM" id="MobiDB-lite"/>
    </source>
</evidence>
<dbReference type="AlphaFoldDB" id="A0AAN6DZ98"/>
<sequence length="255" mass="29400">MSAEIPYSSDQDYGSLQPKIYYHDVDEEKQEIVLWSKDDASKDRPSAQWKPGPFISRVPTPSRPPRPSRQNPYDPFFVPATVLAASASSQPSSTFASLPTEVLTMIFRHVKTPHHQVCLALTCKTMAHVASYPDIMAGWRGWRDKTLLFYLFQKPDRQLTTANYYIPPHLHLCRACFRFVPNDPEYWKEKVASRKGYTSRAIDDWSRHVTGRCPDCDAEGYKSYSMQDEYHRDGCNEDRCTGDMCLELMSRMSRP</sequence>